<organism evidence="1 2">
    <name type="scientific">PS1 clade bacterium</name>
    <dbReference type="NCBI Taxonomy" id="2175152"/>
    <lineage>
        <taxon>Bacteria</taxon>
        <taxon>Pseudomonadati</taxon>
        <taxon>Pseudomonadota</taxon>
        <taxon>Alphaproteobacteria</taxon>
        <taxon>PS1 clade</taxon>
    </lineage>
</organism>
<proteinExistence type="predicted"/>
<reference evidence="1 2" key="1">
    <citation type="journal article" date="2018" name="Microbiome">
        <title>Fine metagenomic profile of the Mediterranean stratified and mixed water columns revealed by assembly and recruitment.</title>
        <authorList>
            <person name="Haro-Moreno J.M."/>
            <person name="Lopez-Perez M."/>
            <person name="De La Torre J.R."/>
            <person name="Picazo A."/>
            <person name="Camacho A."/>
            <person name="Rodriguez-Valera F."/>
        </authorList>
    </citation>
    <scope>NUCLEOTIDE SEQUENCE [LARGE SCALE GENOMIC DNA]</scope>
    <source>
        <strain evidence="1">MED-G55</strain>
    </source>
</reference>
<gene>
    <name evidence="1" type="ORF">DBW69_01870</name>
</gene>
<accession>A0A368E1D6</accession>
<sequence length="106" mass="11507">MAQHSSKGARFQAVTANRLNDGEVVYFKGNGWIENFAEAEIADGQEAAEALLTRASPDNMEAFILDPYLFEVSESDNGFTPVSVRENIRAKGPTVRTDLGKQAEAG</sequence>
<evidence type="ECO:0000313" key="2">
    <source>
        <dbReference type="Proteomes" id="UP000252132"/>
    </source>
</evidence>
<evidence type="ECO:0000313" key="1">
    <source>
        <dbReference type="EMBL" id="RCL77910.1"/>
    </source>
</evidence>
<dbReference type="Proteomes" id="UP000252132">
    <property type="component" value="Unassembled WGS sequence"/>
</dbReference>
<dbReference type="EMBL" id="QOQF01000004">
    <property type="protein sequence ID" value="RCL77910.1"/>
    <property type="molecule type" value="Genomic_DNA"/>
</dbReference>
<name>A0A368E1D6_9PROT</name>
<dbReference type="Pfam" id="PF11011">
    <property type="entry name" value="DUF2849"/>
    <property type="match status" value="1"/>
</dbReference>
<comment type="caution">
    <text evidence="1">The sequence shown here is derived from an EMBL/GenBank/DDBJ whole genome shotgun (WGS) entry which is preliminary data.</text>
</comment>
<dbReference type="AlphaFoldDB" id="A0A368E1D6"/>
<protein>
    <submittedName>
        <fullName evidence="1">DUF2849 domain-containing protein</fullName>
    </submittedName>
</protein>
<dbReference type="InterPro" id="IPR021270">
    <property type="entry name" value="DUF2849"/>
</dbReference>